<keyword evidence="3 5" id="KW-0067">ATP-binding</keyword>
<evidence type="ECO:0000259" key="4">
    <source>
        <dbReference type="PROSITE" id="PS50893"/>
    </source>
</evidence>
<evidence type="ECO:0000256" key="2">
    <source>
        <dbReference type="ARBA" id="ARBA00022741"/>
    </source>
</evidence>
<dbReference type="EMBL" id="JBHSWE010000001">
    <property type="protein sequence ID" value="MFC6669153.1"/>
    <property type="molecule type" value="Genomic_DNA"/>
</dbReference>
<dbReference type="RefSeq" id="WP_379907732.1">
    <property type="nucleotide sequence ID" value="NZ_JBHSWE010000001.1"/>
</dbReference>
<sequence length="234" mass="25389">MQPAAIEIEQLQFGWQPGNPVLEIASLRVGQGEKLFVQGPSGSGKSTLLSLIGGVLTPDSGHLRVLGRDLGTLGAAARDHFRAHHLGVIFQLFNLLPYLSVLENVVLPCHFSRQRRDRALARADSLDGEARRLLEQLQLSDPALLARPVSQLSIGQQQRVAAARALIGSPEILIADEPTSALDADARDAFIELLLQEARLQDSTLLFVSHDGALAGHFERRLDLAELNRPARAA</sequence>
<protein>
    <submittedName>
        <fullName evidence="5">ABC transporter ATP-binding protein</fullName>
    </submittedName>
</protein>
<dbReference type="Proteomes" id="UP001596422">
    <property type="component" value="Unassembled WGS sequence"/>
</dbReference>
<dbReference type="Gene3D" id="3.40.50.300">
    <property type="entry name" value="P-loop containing nucleotide triphosphate hydrolases"/>
    <property type="match status" value="1"/>
</dbReference>
<evidence type="ECO:0000313" key="6">
    <source>
        <dbReference type="Proteomes" id="UP001596422"/>
    </source>
</evidence>
<dbReference type="InterPro" id="IPR003593">
    <property type="entry name" value="AAA+_ATPase"/>
</dbReference>
<dbReference type="SMART" id="SM00382">
    <property type="entry name" value="AAA"/>
    <property type="match status" value="1"/>
</dbReference>
<comment type="caution">
    <text evidence="5">The sequence shown here is derived from an EMBL/GenBank/DDBJ whole genome shotgun (WGS) entry which is preliminary data.</text>
</comment>
<keyword evidence="1" id="KW-0813">Transport</keyword>
<gene>
    <name evidence="5" type="ORF">ACFQDL_02785</name>
</gene>
<name>A0ABW1ZUY3_9GAMM</name>
<dbReference type="PANTHER" id="PTHR24220:SF611">
    <property type="entry name" value="ATP-BINDING COMPONENT OF ABC TRANSPORTER-RELATED"/>
    <property type="match status" value="1"/>
</dbReference>
<dbReference type="InterPro" id="IPR017911">
    <property type="entry name" value="MacB-like_ATP-bd"/>
</dbReference>
<dbReference type="InterPro" id="IPR015854">
    <property type="entry name" value="ABC_transpr_LolD-like"/>
</dbReference>
<dbReference type="PROSITE" id="PS50893">
    <property type="entry name" value="ABC_TRANSPORTER_2"/>
    <property type="match status" value="1"/>
</dbReference>
<keyword evidence="2" id="KW-0547">Nucleotide-binding</keyword>
<dbReference type="CDD" id="cd03255">
    <property type="entry name" value="ABC_MJ0796_LolCDE_FtsE"/>
    <property type="match status" value="1"/>
</dbReference>
<evidence type="ECO:0000256" key="1">
    <source>
        <dbReference type="ARBA" id="ARBA00022448"/>
    </source>
</evidence>
<organism evidence="5 6">
    <name type="scientific">Marinobacterium aestuariivivens</name>
    <dbReference type="NCBI Taxonomy" id="1698799"/>
    <lineage>
        <taxon>Bacteria</taxon>
        <taxon>Pseudomonadati</taxon>
        <taxon>Pseudomonadota</taxon>
        <taxon>Gammaproteobacteria</taxon>
        <taxon>Oceanospirillales</taxon>
        <taxon>Oceanospirillaceae</taxon>
        <taxon>Marinobacterium</taxon>
    </lineage>
</organism>
<dbReference type="SUPFAM" id="SSF52540">
    <property type="entry name" value="P-loop containing nucleoside triphosphate hydrolases"/>
    <property type="match status" value="1"/>
</dbReference>
<keyword evidence="6" id="KW-1185">Reference proteome</keyword>
<dbReference type="InterPro" id="IPR027417">
    <property type="entry name" value="P-loop_NTPase"/>
</dbReference>
<dbReference type="PANTHER" id="PTHR24220">
    <property type="entry name" value="IMPORT ATP-BINDING PROTEIN"/>
    <property type="match status" value="1"/>
</dbReference>
<reference evidence="6" key="1">
    <citation type="journal article" date="2019" name="Int. J. Syst. Evol. Microbiol.">
        <title>The Global Catalogue of Microorganisms (GCM) 10K type strain sequencing project: providing services to taxonomists for standard genome sequencing and annotation.</title>
        <authorList>
            <consortium name="The Broad Institute Genomics Platform"/>
            <consortium name="The Broad Institute Genome Sequencing Center for Infectious Disease"/>
            <person name="Wu L."/>
            <person name="Ma J."/>
        </authorList>
    </citation>
    <scope>NUCLEOTIDE SEQUENCE [LARGE SCALE GENOMIC DNA]</scope>
    <source>
        <strain evidence="6">NBRC 111756</strain>
    </source>
</reference>
<dbReference type="Pfam" id="PF00005">
    <property type="entry name" value="ABC_tran"/>
    <property type="match status" value="1"/>
</dbReference>
<proteinExistence type="predicted"/>
<dbReference type="InterPro" id="IPR003439">
    <property type="entry name" value="ABC_transporter-like_ATP-bd"/>
</dbReference>
<evidence type="ECO:0000256" key="3">
    <source>
        <dbReference type="ARBA" id="ARBA00022840"/>
    </source>
</evidence>
<evidence type="ECO:0000313" key="5">
    <source>
        <dbReference type="EMBL" id="MFC6669153.1"/>
    </source>
</evidence>
<dbReference type="GO" id="GO:0005524">
    <property type="term" value="F:ATP binding"/>
    <property type="evidence" value="ECO:0007669"/>
    <property type="project" value="UniProtKB-KW"/>
</dbReference>
<feature type="domain" description="ABC transporter" evidence="4">
    <location>
        <begin position="6"/>
        <end position="234"/>
    </location>
</feature>
<accession>A0ABW1ZUY3</accession>